<dbReference type="PANTHER" id="PTHR43646">
    <property type="entry name" value="GLYCOSYLTRANSFERASE"/>
    <property type="match status" value="1"/>
</dbReference>
<evidence type="ECO:0000259" key="6">
    <source>
        <dbReference type="Pfam" id="PF00535"/>
    </source>
</evidence>
<gene>
    <name evidence="7" type="ORF">GXW79_14250</name>
</gene>
<name>A0AAF1K5A2_9PROT</name>
<dbReference type="GO" id="GO:0016757">
    <property type="term" value="F:glycosyltransferase activity"/>
    <property type="evidence" value="ECO:0007669"/>
    <property type="project" value="UniProtKB-KW"/>
</dbReference>
<protein>
    <submittedName>
        <fullName evidence="7">Glycosyltransferase</fullName>
    </submittedName>
</protein>
<evidence type="ECO:0000256" key="2">
    <source>
        <dbReference type="ARBA" id="ARBA00022475"/>
    </source>
</evidence>
<keyword evidence="3" id="KW-0328">Glycosyltransferase</keyword>
<evidence type="ECO:0000256" key="5">
    <source>
        <dbReference type="ARBA" id="ARBA00023136"/>
    </source>
</evidence>
<dbReference type="AlphaFoldDB" id="A0AAF1K5A2"/>
<dbReference type="PANTHER" id="PTHR43646:SF2">
    <property type="entry name" value="GLYCOSYLTRANSFERASE 2-LIKE DOMAIN-CONTAINING PROTEIN"/>
    <property type="match status" value="1"/>
</dbReference>
<evidence type="ECO:0000256" key="4">
    <source>
        <dbReference type="ARBA" id="ARBA00022679"/>
    </source>
</evidence>
<keyword evidence="4" id="KW-0808">Transferase</keyword>
<comment type="subcellular location">
    <subcellularLocation>
        <location evidence="1">Cell membrane</location>
    </subcellularLocation>
</comment>
<organism evidence="7 8">
    <name type="scientific">Plastoroseomonas arctica</name>
    <dbReference type="NCBI Taxonomy" id="1509237"/>
    <lineage>
        <taxon>Bacteria</taxon>
        <taxon>Pseudomonadati</taxon>
        <taxon>Pseudomonadota</taxon>
        <taxon>Alphaproteobacteria</taxon>
        <taxon>Acetobacterales</taxon>
        <taxon>Acetobacteraceae</taxon>
        <taxon>Plastoroseomonas</taxon>
    </lineage>
</organism>
<dbReference type="InterPro" id="IPR001173">
    <property type="entry name" value="Glyco_trans_2-like"/>
</dbReference>
<evidence type="ECO:0000256" key="3">
    <source>
        <dbReference type="ARBA" id="ARBA00022676"/>
    </source>
</evidence>
<dbReference type="GO" id="GO:0005886">
    <property type="term" value="C:plasma membrane"/>
    <property type="evidence" value="ECO:0007669"/>
    <property type="project" value="UniProtKB-SubCell"/>
</dbReference>
<dbReference type="EMBL" id="JAAEDH010000016">
    <property type="protein sequence ID" value="MBR0656240.1"/>
    <property type="molecule type" value="Genomic_DNA"/>
</dbReference>
<dbReference type="Pfam" id="PF00535">
    <property type="entry name" value="Glycos_transf_2"/>
    <property type="match status" value="1"/>
</dbReference>
<reference evidence="7" key="1">
    <citation type="submission" date="2020-01" db="EMBL/GenBank/DDBJ databases">
        <authorList>
            <person name="Rat A."/>
        </authorList>
    </citation>
    <scope>NUCLEOTIDE SEQUENCE</scope>
    <source>
        <strain evidence="7">LMG 28251</strain>
    </source>
</reference>
<keyword evidence="8" id="KW-1185">Reference proteome</keyword>
<dbReference type="Gene3D" id="3.90.550.10">
    <property type="entry name" value="Spore Coat Polysaccharide Biosynthesis Protein SpsA, Chain A"/>
    <property type="match status" value="1"/>
</dbReference>
<dbReference type="InterPro" id="IPR029044">
    <property type="entry name" value="Nucleotide-diphossugar_trans"/>
</dbReference>
<dbReference type="SUPFAM" id="SSF53448">
    <property type="entry name" value="Nucleotide-diphospho-sugar transferases"/>
    <property type="match status" value="1"/>
</dbReference>
<dbReference type="Proteomes" id="UP001196068">
    <property type="component" value="Unassembled WGS sequence"/>
</dbReference>
<evidence type="ECO:0000256" key="1">
    <source>
        <dbReference type="ARBA" id="ARBA00004236"/>
    </source>
</evidence>
<evidence type="ECO:0000313" key="8">
    <source>
        <dbReference type="Proteomes" id="UP001196068"/>
    </source>
</evidence>
<proteinExistence type="predicted"/>
<feature type="domain" description="Glycosyltransferase 2-like" evidence="6">
    <location>
        <begin position="4"/>
        <end position="131"/>
    </location>
</feature>
<accession>A0AAF1K5A2</accession>
<reference evidence="7" key="2">
    <citation type="journal article" date="2021" name="Syst. Appl. Microbiol.">
        <title>Roseomonas hellenica sp. nov., isolated from roots of wild-growing Alkanna tinctoria.</title>
        <authorList>
            <person name="Rat A."/>
            <person name="Naranjo H.D."/>
            <person name="Lebbe L."/>
            <person name="Cnockaert M."/>
            <person name="Krigas N."/>
            <person name="Grigoriadou K."/>
            <person name="Maloupa E."/>
            <person name="Willems A."/>
        </authorList>
    </citation>
    <scope>NUCLEOTIDE SEQUENCE</scope>
    <source>
        <strain evidence="7">LMG 28251</strain>
    </source>
</reference>
<comment type="caution">
    <text evidence="7">The sequence shown here is derived from an EMBL/GenBank/DDBJ whole genome shotgun (WGS) entry which is preliminary data.</text>
</comment>
<keyword evidence="2" id="KW-1003">Cell membrane</keyword>
<evidence type="ECO:0000313" key="7">
    <source>
        <dbReference type="EMBL" id="MBR0656240.1"/>
    </source>
</evidence>
<keyword evidence="5" id="KW-0472">Membrane</keyword>
<sequence>MPALLAALERQAIDGPLRVLVLANNCSDGTADVARKAARRIALRVEEVTLASERANAGTARSLAMNAGVEWLREDGYADAVLISTDADTVPPPHWIAASLRAIEAGCDAVGGEIRLPDAPVPDWLRLTRARVARYWSAVRRLAESIDPVPHDPWPRHGDHTGASLALTLSAYVAAGGVPPIPTGEDNALVAAVERCGGRVRHDPDVWTAVSVREDGRAAGGMATEMRRWRMIAETGASHLVPDAGHWQSVLGRRRALRVAYAADPGLAPDCVNDIAYVARIEPTLPALLVREQEIGAATATLESLVA</sequence>